<comment type="caution">
    <text evidence="2">The sequence shown here is derived from an EMBL/GenBank/DDBJ whole genome shotgun (WGS) entry which is preliminary data.</text>
</comment>
<evidence type="ECO:0000256" key="1">
    <source>
        <dbReference type="SAM" id="MobiDB-lite"/>
    </source>
</evidence>
<reference evidence="2 3" key="1">
    <citation type="submission" date="2024-06" db="EMBL/GenBank/DDBJ databases">
        <title>Sequencing the genomes of 1000 actinobacteria strains.</title>
        <authorList>
            <person name="Klenk H.-P."/>
        </authorList>
    </citation>
    <scope>NUCLEOTIDE SEQUENCE [LARGE SCALE GENOMIC DNA]</scope>
    <source>
        <strain evidence="2 3">DSM 44265</strain>
    </source>
</reference>
<dbReference type="Proteomes" id="UP001549139">
    <property type="component" value="Unassembled WGS sequence"/>
</dbReference>
<protein>
    <submittedName>
        <fullName evidence="2">Uncharacterized protein</fullName>
    </submittedName>
</protein>
<organism evidence="2 3">
    <name type="scientific">Corynebacterium mucifaciens</name>
    <dbReference type="NCBI Taxonomy" id="57171"/>
    <lineage>
        <taxon>Bacteria</taxon>
        <taxon>Bacillati</taxon>
        <taxon>Actinomycetota</taxon>
        <taxon>Actinomycetes</taxon>
        <taxon>Mycobacteriales</taxon>
        <taxon>Corynebacteriaceae</taxon>
        <taxon>Corynebacterium</taxon>
    </lineage>
</organism>
<feature type="region of interest" description="Disordered" evidence="1">
    <location>
        <begin position="1"/>
        <end position="21"/>
    </location>
</feature>
<dbReference type="EMBL" id="JBEPNZ010000001">
    <property type="protein sequence ID" value="MET3943742.1"/>
    <property type="molecule type" value="Genomic_DNA"/>
</dbReference>
<gene>
    <name evidence="2" type="ORF">JOF50_000541</name>
</gene>
<proteinExistence type="predicted"/>
<evidence type="ECO:0000313" key="3">
    <source>
        <dbReference type="Proteomes" id="UP001549139"/>
    </source>
</evidence>
<evidence type="ECO:0000313" key="2">
    <source>
        <dbReference type="EMBL" id="MET3943742.1"/>
    </source>
</evidence>
<accession>A0ABV2NVX6</accession>
<name>A0ABV2NVX6_9CORY</name>
<keyword evidence="3" id="KW-1185">Reference proteome</keyword>
<sequence>MEKPITMPTQRHPITGESHRTPEIGIMTLCGAGTDPTASPTAAMYSHGLLERAMRYAQEKAKKETAGPSRP</sequence>